<dbReference type="Gene3D" id="3.40.50.12020">
    <property type="entry name" value="Uncharacterised protein family UPF0261, NN domain"/>
    <property type="match status" value="1"/>
</dbReference>
<feature type="domain" description="UPF0261" evidence="2">
    <location>
        <begin position="192"/>
        <end position="409"/>
    </location>
</feature>
<dbReference type="PANTHER" id="PTHR31862">
    <property type="entry name" value="UPF0261 DOMAIN PROTEIN (AFU_ORTHOLOGUE AFUA_1G10120)"/>
    <property type="match status" value="1"/>
</dbReference>
<dbReference type="AlphaFoldDB" id="A0AA35CI80"/>
<accession>A0AA35CI80</accession>
<dbReference type="NCBIfam" id="NF002674">
    <property type="entry name" value="PRK02399.1-2"/>
    <property type="match status" value="1"/>
</dbReference>
<dbReference type="RefSeq" id="WP_264843669.1">
    <property type="nucleotide sequence ID" value="NZ_AP025628.1"/>
</dbReference>
<dbReference type="KEGG" id="cmic:caldi_06390"/>
<sequence>MRPERVVAIVATLDTKGEEAVFLQNWFCRRGYDARLVDVGTLGDAPLAAREPDVSRRRVAAAAGISPEAFAGMRRDEIMAAMGRGAAAVLRRWHDDGVLAGVIGLGGNQGTAIACTAMRALPIGVPKVMLSTVASGNLRPYIGSSDIAVVFSVGDLLGGLNRVTRGVLVRAAGMLAGMMEAAEAPADGGSVPAVAITAFGNTHPAVSRIMKELRRHGYEVVPFHASGAGGSAMEALVAEGVFRGVIDLTTHELIGEVFGDDIYAPVQPGRLTVAGRMGIPQVVAPGGLEYFCFGPEESIPPRYRGRPTHYHNPYNTNVRATAGELARLGEELARRLNESRGPVAFLDPLRGWSQVGSPGGPLWDPEGNEALRRALRRALRLDRVRYVEVDAAINDPVFADEVVRVFLELCTHPVTPSGTP</sequence>
<name>A0AA35CI80_9FIRM</name>
<dbReference type="EMBL" id="AP025628">
    <property type="protein sequence ID" value="BDG59549.1"/>
    <property type="molecule type" value="Genomic_DNA"/>
</dbReference>
<dbReference type="PIRSF" id="PIRSF033271">
    <property type="entry name" value="UCP033271"/>
    <property type="match status" value="1"/>
</dbReference>
<dbReference type="InterPro" id="IPR056778">
    <property type="entry name" value="UPF0261_C"/>
</dbReference>
<dbReference type="PANTHER" id="PTHR31862:SF1">
    <property type="entry name" value="UPF0261 DOMAIN PROTEIN (AFU_ORTHOLOGUE AFUA_1G10120)"/>
    <property type="match status" value="1"/>
</dbReference>
<dbReference type="Pfam" id="PF23189">
    <property type="entry name" value="UPF0261_C"/>
    <property type="match status" value="1"/>
</dbReference>
<dbReference type="InterPro" id="IPR051353">
    <property type="entry name" value="Tobamovirus_resist_UPF0261"/>
</dbReference>
<dbReference type="InterPro" id="IPR008322">
    <property type="entry name" value="UPF0261"/>
</dbReference>
<gene>
    <name evidence="3" type="ORF">caldi_06390</name>
</gene>
<reference evidence="3" key="1">
    <citation type="submission" date="2022-03" db="EMBL/GenBank/DDBJ databases">
        <title>Complete genome sequence of Caldinitratiruptor microaerophilus.</title>
        <authorList>
            <person name="Mukaiyama R."/>
            <person name="Nishiyama T."/>
            <person name="Ueda K."/>
        </authorList>
    </citation>
    <scope>NUCLEOTIDE SEQUENCE</scope>
    <source>
        <strain evidence="3">JCM 16183</strain>
    </source>
</reference>
<evidence type="ECO:0000259" key="1">
    <source>
        <dbReference type="Pfam" id="PF06792"/>
    </source>
</evidence>
<evidence type="ECO:0000313" key="3">
    <source>
        <dbReference type="EMBL" id="BDG59549.1"/>
    </source>
</evidence>
<keyword evidence="4" id="KW-1185">Reference proteome</keyword>
<dbReference type="Pfam" id="PF06792">
    <property type="entry name" value="UPF0261"/>
    <property type="match status" value="1"/>
</dbReference>
<protein>
    <submittedName>
        <fullName evidence="3">Uncharacterized protein</fullName>
    </submittedName>
</protein>
<dbReference type="Proteomes" id="UP001163687">
    <property type="component" value="Chromosome"/>
</dbReference>
<dbReference type="InterPro" id="IPR044122">
    <property type="entry name" value="UPF0261_N"/>
</dbReference>
<organism evidence="3 4">
    <name type="scientific">Caldinitratiruptor microaerophilus</name>
    <dbReference type="NCBI Taxonomy" id="671077"/>
    <lineage>
        <taxon>Bacteria</taxon>
        <taxon>Bacillati</taxon>
        <taxon>Bacillota</taxon>
        <taxon>Clostridia</taxon>
        <taxon>Eubacteriales</taxon>
        <taxon>Symbiobacteriaceae</taxon>
        <taxon>Caldinitratiruptor</taxon>
    </lineage>
</organism>
<feature type="domain" description="UPF0261" evidence="1">
    <location>
        <begin position="6"/>
        <end position="183"/>
    </location>
</feature>
<proteinExistence type="predicted"/>
<dbReference type="CDD" id="cd15488">
    <property type="entry name" value="Tm-1-like"/>
    <property type="match status" value="1"/>
</dbReference>
<evidence type="ECO:0000313" key="4">
    <source>
        <dbReference type="Proteomes" id="UP001163687"/>
    </source>
</evidence>
<evidence type="ECO:0000259" key="2">
    <source>
        <dbReference type="Pfam" id="PF23189"/>
    </source>
</evidence>
<dbReference type="Gene3D" id="3.40.50.12030">
    <property type="entry name" value="Uncharacterised protein family UPF0261, NC domain"/>
    <property type="match status" value="1"/>
</dbReference>